<feature type="transmembrane region" description="Helical" evidence="6">
    <location>
        <begin position="6"/>
        <end position="34"/>
    </location>
</feature>
<comment type="caution">
    <text evidence="8">The sequence shown here is derived from an EMBL/GenBank/DDBJ whole genome shotgun (WGS) entry which is preliminary data.</text>
</comment>
<keyword evidence="5 6" id="KW-0472">Membrane</keyword>
<feature type="transmembrane region" description="Helical" evidence="6">
    <location>
        <begin position="46"/>
        <end position="72"/>
    </location>
</feature>
<dbReference type="InterPro" id="IPR051790">
    <property type="entry name" value="Cytochrome_c-biogenesis_DsbD"/>
</dbReference>
<dbReference type="Pfam" id="PF02683">
    <property type="entry name" value="DsbD_TM"/>
    <property type="match status" value="1"/>
</dbReference>
<keyword evidence="9" id="KW-1185">Reference proteome</keyword>
<dbReference type="PANTHER" id="PTHR31272:SF4">
    <property type="entry name" value="CYTOCHROME C-TYPE BIOGENESIS PROTEIN HI_1454-RELATED"/>
    <property type="match status" value="1"/>
</dbReference>
<proteinExistence type="inferred from homology"/>
<feature type="transmembrane region" description="Helical" evidence="6">
    <location>
        <begin position="78"/>
        <end position="97"/>
    </location>
</feature>
<protein>
    <submittedName>
        <fullName evidence="8">Cytochrome C biogenesis protein CcdA</fullName>
    </submittedName>
</protein>
<dbReference type="Proteomes" id="UP000192534">
    <property type="component" value="Unassembled WGS sequence"/>
</dbReference>
<dbReference type="RefSeq" id="WP_083116760.1">
    <property type="nucleotide sequence ID" value="NZ_JACKUO010000024.1"/>
</dbReference>
<feature type="transmembrane region" description="Helical" evidence="6">
    <location>
        <begin position="248"/>
        <end position="266"/>
    </location>
</feature>
<sequence>MTHVGVIGAFLGGLFALLSPCSALLLPSFFAYAFTGWKSTVARTVIFLLGLATVLVPLGAGVGAVSAAITAYRSQTTMIAAIVVIVFGAAMIFGKGFTVGPAHRAAASLRVRTPLSVFVLGTVYGLAGFCSGPLLGAVLTVAVTGADPLYGALLMAVYSLGMTVPLAFLALLWDRLRLAEKPWLRGRPLRIGPLRTHTTSLISGALFIAIGVMFLATAGTASLGGILSADTEVALQGWLGRAAADTDLVLVLALAATLIVIAVLALRIRTPRRRTPPAITFEENTDG</sequence>
<comment type="subcellular location">
    <subcellularLocation>
        <location evidence="1">Membrane</location>
        <topology evidence="1">Multi-pass membrane protein</topology>
    </subcellularLocation>
</comment>
<dbReference type="AlphaFoldDB" id="A0A1X0J527"/>
<dbReference type="GO" id="GO:0016020">
    <property type="term" value="C:membrane"/>
    <property type="evidence" value="ECO:0007669"/>
    <property type="project" value="UniProtKB-SubCell"/>
</dbReference>
<dbReference type="EMBL" id="MVIH01000001">
    <property type="protein sequence ID" value="ORB57090.1"/>
    <property type="molecule type" value="Genomic_DNA"/>
</dbReference>
<name>A0A1X0J527_MYCRH</name>
<gene>
    <name evidence="8" type="ORF">BST42_01365</name>
</gene>
<dbReference type="PANTHER" id="PTHR31272">
    <property type="entry name" value="CYTOCHROME C-TYPE BIOGENESIS PROTEIN HI_1454-RELATED"/>
    <property type="match status" value="1"/>
</dbReference>
<evidence type="ECO:0000256" key="4">
    <source>
        <dbReference type="ARBA" id="ARBA00022989"/>
    </source>
</evidence>
<dbReference type="InterPro" id="IPR003834">
    <property type="entry name" value="Cyt_c_assmbl_TM_dom"/>
</dbReference>
<evidence type="ECO:0000256" key="5">
    <source>
        <dbReference type="ARBA" id="ARBA00023136"/>
    </source>
</evidence>
<feature type="transmembrane region" description="Helical" evidence="6">
    <location>
        <begin position="117"/>
        <end position="143"/>
    </location>
</feature>
<keyword evidence="3 6" id="KW-0812">Transmembrane</keyword>
<accession>A0A1X0J527</accession>
<feature type="domain" description="Cytochrome C biogenesis protein transmembrane" evidence="7">
    <location>
        <begin position="6"/>
        <end position="176"/>
    </location>
</feature>
<reference evidence="8 9" key="1">
    <citation type="submission" date="2016-12" db="EMBL/GenBank/DDBJ databases">
        <title>The new phylogeny of genus Mycobacterium.</title>
        <authorList>
            <person name="Tortoli E."/>
            <person name="Trovato A."/>
            <person name="Cirillo D.M."/>
        </authorList>
    </citation>
    <scope>NUCLEOTIDE SEQUENCE [LARGE SCALE GENOMIC DNA]</scope>
    <source>
        <strain evidence="8 9">DSM 44223</strain>
    </source>
</reference>
<dbReference type="OrthoDB" id="4332145at2"/>
<evidence type="ECO:0000313" key="9">
    <source>
        <dbReference type="Proteomes" id="UP000192534"/>
    </source>
</evidence>
<feature type="transmembrane region" description="Helical" evidence="6">
    <location>
        <begin position="149"/>
        <end position="173"/>
    </location>
</feature>
<evidence type="ECO:0000256" key="3">
    <source>
        <dbReference type="ARBA" id="ARBA00022692"/>
    </source>
</evidence>
<dbReference type="GO" id="GO:0017004">
    <property type="term" value="P:cytochrome complex assembly"/>
    <property type="evidence" value="ECO:0007669"/>
    <property type="project" value="InterPro"/>
</dbReference>
<evidence type="ECO:0000256" key="6">
    <source>
        <dbReference type="SAM" id="Phobius"/>
    </source>
</evidence>
<feature type="transmembrane region" description="Helical" evidence="6">
    <location>
        <begin position="194"/>
        <end position="216"/>
    </location>
</feature>
<organism evidence="8 9">
    <name type="scientific">Mycolicibacterium rhodesiae</name>
    <name type="common">Mycobacterium rhodesiae</name>
    <dbReference type="NCBI Taxonomy" id="36814"/>
    <lineage>
        <taxon>Bacteria</taxon>
        <taxon>Bacillati</taxon>
        <taxon>Actinomycetota</taxon>
        <taxon>Actinomycetes</taxon>
        <taxon>Mycobacteriales</taxon>
        <taxon>Mycobacteriaceae</taxon>
        <taxon>Mycolicibacterium</taxon>
    </lineage>
</organism>
<comment type="similarity">
    <text evidence="2">Belongs to the DsbD family.</text>
</comment>
<evidence type="ECO:0000256" key="1">
    <source>
        <dbReference type="ARBA" id="ARBA00004141"/>
    </source>
</evidence>
<evidence type="ECO:0000256" key="2">
    <source>
        <dbReference type="ARBA" id="ARBA00006143"/>
    </source>
</evidence>
<keyword evidence="4 6" id="KW-1133">Transmembrane helix</keyword>
<evidence type="ECO:0000313" key="8">
    <source>
        <dbReference type="EMBL" id="ORB57090.1"/>
    </source>
</evidence>
<evidence type="ECO:0000259" key="7">
    <source>
        <dbReference type="Pfam" id="PF02683"/>
    </source>
</evidence>